<dbReference type="PANTHER" id="PTHR10366">
    <property type="entry name" value="NAD DEPENDENT EPIMERASE/DEHYDRATASE"/>
    <property type="match status" value="1"/>
</dbReference>
<dbReference type="Pfam" id="PF01370">
    <property type="entry name" value="Epimerase"/>
    <property type="match status" value="1"/>
</dbReference>
<gene>
    <name evidence="5" type="ORF">FSB_LOCUS23675</name>
</gene>
<evidence type="ECO:0000259" key="4">
    <source>
        <dbReference type="Pfam" id="PF01370"/>
    </source>
</evidence>
<accession>A0A2N9G8D0</accession>
<feature type="domain" description="NAD-dependent epimerase/dehydratase" evidence="4">
    <location>
        <begin position="170"/>
        <end position="320"/>
    </location>
</feature>
<dbReference type="InterPro" id="IPR050425">
    <property type="entry name" value="NAD(P)_dehydrat-like"/>
</dbReference>
<dbReference type="EMBL" id="OIVN01001602">
    <property type="protein sequence ID" value="SPC95793.1"/>
    <property type="molecule type" value="Genomic_DNA"/>
</dbReference>
<dbReference type="InterPro" id="IPR001509">
    <property type="entry name" value="Epimerase_deHydtase"/>
</dbReference>
<evidence type="ECO:0000256" key="2">
    <source>
        <dbReference type="ARBA" id="ARBA00023002"/>
    </source>
</evidence>
<proteinExistence type="inferred from homology"/>
<dbReference type="PANTHER" id="PTHR10366:SF849">
    <property type="entry name" value="NAD-DEPENDENT EPIMERASE_DEHYDRATASE DOMAIN-CONTAINING PROTEIN"/>
    <property type="match status" value="1"/>
</dbReference>
<organism evidence="5">
    <name type="scientific">Fagus sylvatica</name>
    <name type="common">Beechnut</name>
    <dbReference type="NCBI Taxonomy" id="28930"/>
    <lineage>
        <taxon>Eukaryota</taxon>
        <taxon>Viridiplantae</taxon>
        <taxon>Streptophyta</taxon>
        <taxon>Embryophyta</taxon>
        <taxon>Tracheophyta</taxon>
        <taxon>Spermatophyta</taxon>
        <taxon>Magnoliopsida</taxon>
        <taxon>eudicotyledons</taxon>
        <taxon>Gunneridae</taxon>
        <taxon>Pentapetalae</taxon>
        <taxon>rosids</taxon>
        <taxon>fabids</taxon>
        <taxon>Fagales</taxon>
        <taxon>Fagaceae</taxon>
        <taxon>Fagus</taxon>
    </lineage>
</organism>
<dbReference type="InterPro" id="IPR036291">
    <property type="entry name" value="NAD(P)-bd_dom_sf"/>
</dbReference>
<protein>
    <recommendedName>
        <fullName evidence="4">NAD-dependent epimerase/dehydratase domain-containing protein</fullName>
    </recommendedName>
</protein>
<dbReference type="FunFam" id="3.40.50.720:FF:000085">
    <property type="entry name" value="Dihydroflavonol reductase"/>
    <property type="match status" value="1"/>
</dbReference>
<name>A0A2N9G8D0_FAGSY</name>
<sequence>MNPVIAYTNLIMRQWNRQSVVKFDQSHYGSMFQMTAPVQWKCPSKGCPTTSKEKLHTWGDSQQEESTIEPKQQGEISEPCAVDFISQLMSQIYCLLLRWKPSIVHEDKKLDDVEKFDTTVFLVNQDKVVSFSTLTPHIDFVIPNKFNDVVEHKAYLFSVILKVIPALKQSQLIDPAVKGTLNVLRSCAKVPSIKRVIITSSMASVTLNGKPLTPDVVVDETWFSDRVLCEKLKGWYMVSKILAEEAAWRFAEENSIDLVILNPGLVIGPLIQPTPTFSLEEFLKLLNGSGTETFPDGIYPLVDVRDVANAHIQAFEIPAASGRYCLVAKVIHYYEAFKILHRLYPSLSLPEKCEDDKPLPPLCKVSQDKAKSLGISYIPLEVTLRDTIESLKEKAFLTV</sequence>
<dbReference type="AlphaFoldDB" id="A0A2N9G8D0"/>
<comment type="similarity">
    <text evidence="3">Belongs to the NAD(P)-dependent epimerase/dehydratase family. Dihydroflavonol-4-reductase subfamily.</text>
</comment>
<reference evidence="5" key="1">
    <citation type="submission" date="2018-02" db="EMBL/GenBank/DDBJ databases">
        <authorList>
            <person name="Cohen D.B."/>
            <person name="Kent A.D."/>
        </authorList>
    </citation>
    <scope>NUCLEOTIDE SEQUENCE</scope>
</reference>
<evidence type="ECO:0000256" key="1">
    <source>
        <dbReference type="ARBA" id="ARBA00022857"/>
    </source>
</evidence>
<evidence type="ECO:0000313" key="5">
    <source>
        <dbReference type="EMBL" id="SPC95793.1"/>
    </source>
</evidence>
<dbReference type="Gene3D" id="3.40.50.720">
    <property type="entry name" value="NAD(P)-binding Rossmann-like Domain"/>
    <property type="match status" value="1"/>
</dbReference>
<keyword evidence="1" id="KW-0521">NADP</keyword>
<dbReference type="GO" id="GO:0016616">
    <property type="term" value="F:oxidoreductase activity, acting on the CH-OH group of donors, NAD or NADP as acceptor"/>
    <property type="evidence" value="ECO:0007669"/>
    <property type="project" value="TreeGrafter"/>
</dbReference>
<dbReference type="SUPFAM" id="SSF51735">
    <property type="entry name" value="NAD(P)-binding Rossmann-fold domains"/>
    <property type="match status" value="1"/>
</dbReference>
<evidence type="ECO:0000256" key="3">
    <source>
        <dbReference type="ARBA" id="ARBA00023445"/>
    </source>
</evidence>
<keyword evidence="2" id="KW-0560">Oxidoreductase</keyword>